<accession>A0A9D1I582</accession>
<dbReference type="Pfam" id="PF08863">
    <property type="entry name" value="YolD"/>
    <property type="match status" value="1"/>
</dbReference>
<feature type="coiled-coil region" evidence="1">
    <location>
        <begin position="24"/>
        <end position="62"/>
    </location>
</feature>
<protein>
    <submittedName>
        <fullName evidence="2">YolD-like family protein</fullName>
    </submittedName>
</protein>
<dbReference type="EMBL" id="DVMO01000150">
    <property type="protein sequence ID" value="HIU28621.1"/>
    <property type="molecule type" value="Genomic_DNA"/>
</dbReference>
<evidence type="ECO:0000313" key="2">
    <source>
        <dbReference type="EMBL" id="HIU28621.1"/>
    </source>
</evidence>
<name>A0A9D1I582_9FIRM</name>
<sequence length="111" mass="13012">MRTRWRGHMEQAERAKQFMPFSALKGLREQLKEAETVKETRRELLEDEAEELNRLLSEMKQGDMAAVRYHDGNRYVTERGRVNKIDPVSGRLRINEKMIPIADIGNITLDK</sequence>
<comment type="caution">
    <text evidence="2">The sequence shown here is derived from an EMBL/GenBank/DDBJ whole genome shotgun (WGS) entry which is preliminary data.</text>
</comment>
<dbReference type="InterPro" id="IPR014962">
    <property type="entry name" value="YolD"/>
</dbReference>
<evidence type="ECO:0000256" key="1">
    <source>
        <dbReference type="SAM" id="Coils"/>
    </source>
</evidence>
<proteinExistence type="predicted"/>
<gene>
    <name evidence="2" type="ORF">IAD16_09645</name>
</gene>
<dbReference type="Proteomes" id="UP000824091">
    <property type="component" value="Unassembled WGS sequence"/>
</dbReference>
<reference evidence="2" key="1">
    <citation type="submission" date="2020-10" db="EMBL/GenBank/DDBJ databases">
        <authorList>
            <person name="Gilroy R."/>
        </authorList>
    </citation>
    <scope>NUCLEOTIDE SEQUENCE</scope>
    <source>
        <strain evidence="2">11300</strain>
    </source>
</reference>
<organism evidence="2 3">
    <name type="scientific">Candidatus Fimisoma avicola</name>
    <dbReference type="NCBI Taxonomy" id="2840826"/>
    <lineage>
        <taxon>Bacteria</taxon>
        <taxon>Bacillati</taxon>
        <taxon>Bacillota</taxon>
        <taxon>Clostridia</taxon>
        <taxon>Eubacteriales</taxon>
        <taxon>Candidatus Fimisoma</taxon>
    </lineage>
</organism>
<evidence type="ECO:0000313" key="3">
    <source>
        <dbReference type="Proteomes" id="UP000824091"/>
    </source>
</evidence>
<keyword evidence="1" id="KW-0175">Coiled coil</keyword>
<reference evidence="2" key="2">
    <citation type="journal article" date="2021" name="PeerJ">
        <title>Extensive microbial diversity within the chicken gut microbiome revealed by metagenomics and culture.</title>
        <authorList>
            <person name="Gilroy R."/>
            <person name="Ravi A."/>
            <person name="Getino M."/>
            <person name="Pursley I."/>
            <person name="Horton D.L."/>
            <person name="Alikhan N.F."/>
            <person name="Baker D."/>
            <person name="Gharbi K."/>
            <person name="Hall N."/>
            <person name="Watson M."/>
            <person name="Adriaenssens E.M."/>
            <person name="Foster-Nyarko E."/>
            <person name="Jarju S."/>
            <person name="Secka A."/>
            <person name="Antonio M."/>
            <person name="Oren A."/>
            <person name="Chaudhuri R.R."/>
            <person name="La Ragione R."/>
            <person name="Hildebrand F."/>
            <person name="Pallen M.J."/>
        </authorList>
    </citation>
    <scope>NUCLEOTIDE SEQUENCE</scope>
    <source>
        <strain evidence="2">11300</strain>
    </source>
</reference>
<dbReference type="AlphaFoldDB" id="A0A9D1I582"/>